<dbReference type="GO" id="GO:0016020">
    <property type="term" value="C:membrane"/>
    <property type="evidence" value="ECO:0007669"/>
    <property type="project" value="UniProtKB-ARBA"/>
</dbReference>
<evidence type="ECO:0000256" key="7">
    <source>
        <dbReference type="ARBA" id="ARBA00023212"/>
    </source>
</evidence>
<evidence type="ECO:0000259" key="11">
    <source>
        <dbReference type="PROSITE" id="PS50003"/>
    </source>
</evidence>
<feature type="compositionally biased region" description="Low complexity" evidence="10">
    <location>
        <begin position="2437"/>
        <end position="2454"/>
    </location>
</feature>
<feature type="domain" description="PH" evidence="11">
    <location>
        <begin position="2254"/>
        <end position="2363"/>
    </location>
</feature>
<dbReference type="SMART" id="SM00233">
    <property type="entry name" value="PH"/>
    <property type="match status" value="1"/>
</dbReference>
<dbReference type="PIRSF" id="PIRSF002297">
    <property type="entry name" value="Spectrin_beta_subunit"/>
    <property type="match status" value="1"/>
</dbReference>
<dbReference type="FunFam" id="1.20.58.60:FF:000019">
    <property type="entry name" value="Spectrin beta chain"/>
    <property type="match status" value="1"/>
</dbReference>
<protein>
    <recommendedName>
        <fullName evidence="8">Spectrin beta chain</fullName>
    </recommendedName>
</protein>
<feature type="coiled-coil region" evidence="9">
    <location>
        <begin position="2129"/>
        <end position="2159"/>
    </location>
</feature>
<dbReference type="Pfam" id="PF00307">
    <property type="entry name" value="CH"/>
    <property type="match status" value="2"/>
</dbReference>
<dbReference type="GO" id="GO:0051693">
    <property type="term" value="P:actin filament capping"/>
    <property type="evidence" value="ECO:0007669"/>
    <property type="project" value="UniProtKB-UniRule"/>
</dbReference>
<evidence type="ECO:0000313" key="13">
    <source>
        <dbReference type="EMBL" id="CAF4597913.1"/>
    </source>
</evidence>
<feature type="compositionally biased region" description="Polar residues" evidence="10">
    <location>
        <begin position="2230"/>
        <end position="2242"/>
    </location>
</feature>
<dbReference type="FunFam" id="1.10.418.10:FF:000001">
    <property type="entry name" value="Actinin alpha 1"/>
    <property type="match status" value="1"/>
</dbReference>
<keyword evidence="5" id="KW-0677">Repeat</keyword>
<dbReference type="InterPro" id="IPR018159">
    <property type="entry name" value="Spectrin/alpha-actinin"/>
</dbReference>
<evidence type="ECO:0000256" key="3">
    <source>
        <dbReference type="ARBA" id="ARBA00022467"/>
    </source>
</evidence>
<dbReference type="GO" id="GO:0003779">
    <property type="term" value="F:actin binding"/>
    <property type="evidence" value="ECO:0007669"/>
    <property type="project" value="UniProtKB-KW"/>
</dbReference>
<dbReference type="InterPro" id="IPR001715">
    <property type="entry name" value="CH_dom"/>
</dbReference>
<dbReference type="CDD" id="cd10571">
    <property type="entry name" value="PH_beta_spectrin"/>
    <property type="match status" value="1"/>
</dbReference>
<feature type="region of interest" description="Disordered" evidence="10">
    <location>
        <begin position="2206"/>
        <end position="2251"/>
    </location>
</feature>
<dbReference type="PANTHER" id="PTHR11915">
    <property type="entry name" value="SPECTRIN/FILAMIN RELATED CYTOSKELETAL PROTEIN"/>
    <property type="match status" value="1"/>
</dbReference>
<dbReference type="InterPro" id="IPR001605">
    <property type="entry name" value="PH_dom-spectrin-type"/>
</dbReference>
<accession>A0A821BP83</accession>
<dbReference type="PROSITE" id="PS50021">
    <property type="entry name" value="CH"/>
    <property type="match status" value="2"/>
</dbReference>
<feature type="compositionally biased region" description="Low complexity" evidence="10">
    <location>
        <begin position="2387"/>
        <end position="2425"/>
    </location>
</feature>
<dbReference type="InterPro" id="IPR002017">
    <property type="entry name" value="Spectrin_repeat"/>
</dbReference>
<dbReference type="PROSITE" id="PS00020">
    <property type="entry name" value="ACTININ_2"/>
    <property type="match status" value="1"/>
</dbReference>
<dbReference type="GO" id="GO:0005200">
    <property type="term" value="F:structural constituent of cytoskeleton"/>
    <property type="evidence" value="ECO:0007669"/>
    <property type="project" value="UniProtKB-UniRule"/>
</dbReference>
<dbReference type="GO" id="GO:0005543">
    <property type="term" value="F:phospholipid binding"/>
    <property type="evidence" value="ECO:0007669"/>
    <property type="project" value="InterPro"/>
</dbReference>
<feature type="domain" description="Calponin-homology (CH)" evidence="12">
    <location>
        <begin position="79"/>
        <end position="183"/>
    </location>
</feature>
<dbReference type="Pfam" id="PF00435">
    <property type="entry name" value="Spectrin"/>
    <property type="match status" value="16"/>
</dbReference>
<evidence type="ECO:0000256" key="8">
    <source>
        <dbReference type="PIRNR" id="PIRNR002297"/>
    </source>
</evidence>
<dbReference type="InterPro" id="IPR011993">
    <property type="entry name" value="PH-like_dom_sf"/>
</dbReference>
<comment type="similarity">
    <text evidence="2 8">Belongs to the spectrin family.</text>
</comment>
<dbReference type="InterPro" id="IPR001849">
    <property type="entry name" value="PH_domain"/>
</dbReference>
<feature type="coiled-coil region" evidence="9">
    <location>
        <begin position="1590"/>
        <end position="1664"/>
    </location>
</feature>
<comment type="subcellular location">
    <subcellularLocation>
        <location evidence="1">Cytoplasm</location>
        <location evidence="1">Cytoskeleton</location>
    </subcellularLocation>
</comment>
<dbReference type="FunFam" id="1.20.58.60:FF:000172">
    <property type="entry name" value="Spectrin beta chain"/>
    <property type="match status" value="1"/>
</dbReference>
<evidence type="ECO:0000256" key="2">
    <source>
        <dbReference type="ARBA" id="ARBA00006826"/>
    </source>
</evidence>
<keyword evidence="3 8" id="KW-0117">Actin capping</keyword>
<evidence type="ECO:0000256" key="5">
    <source>
        <dbReference type="ARBA" id="ARBA00022737"/>
    </source>
</evidence>
<evidence type="ECO:0000313" key="14">
    <source>
        <dbReference type="Proteomes" id="UP000663838"/>
    </source>
</evidence>
<dbReference type="SMART" id="SM00033">
    <property type="entry name" value="CH"/>
    <property type="match status" value="2"/>
</dbReference>
<dbReference type="PRINTS" id="PR00683">
    <property type="entry name" value="SPECTRINPH"/>
</dbReference>
<evidence type="ECO:0000256" key="10">
    <source>
        <dbReference type="SAM" id="MobiDB-lite"/>
    </source>
</evidence>
<dbReference type="GO" id="GO:0008091">
    <property type="term" value="C:spectrin"/>
    <property type="evidence" value="ECO:0007669"/>
    <property type="project" value="InterPro"/>
</dbReference>
<proteinExistence type="inferred from homology"/>
<feature type="compositionally biased region" description="Basic residues" evidence="10">
    <location>
        <begin position="2456"/>
        <end position="2469"/>
    </location>
</feature>
<dbReference type="Proteomes" id="UP000663838">
    <property type="component" value="Unassembled WGS sequence"/>
</dbReference>
<gene>
    <name evidence="13" type="ORF">TOA249_LOCUS10401</name>
</gene>
<name>A0A821BP83_9BILA</name>
<sequence>MVDTASYHQQQAYLDMSSATANGIHQTQINGHASQQDQIPFNIDQLAADFDLAGQDECNSSARMFERTRIQVLADERGYVQKKTFTKWVNSHLTRVGCRINDLYTDLGDGRNLIRLLEILSGERLPKATRGKMRIHCLENVDKAIMFLQEQHVHLENIGAHDIVDGNSSLILGLIWTIILRFQIQDITIEECVSTETKSAKDALLLWCQMKTADYPTVNVRNFTTSWKDGLAFCALIHKHRPDLIPQFKTLTKENANHNLQLAFDLCEKRLGISKLLDPEDVNVDYVDEKSIITYIVTLYHYFSKMKNDSVQGRRLAKVIGSALDSEKMANDYDRLVSDLLAWIEQTIVTLSDRQFPNSLPRVHEKLVDFNRYRVMDKPARFAEKGNLEVLLFTLQSKERANQQIPFQPREGKMISDVNRAWENLERAEHDRELALREEILRQERLEQLATKFNRKAGLREKWLTDSEKLVASDQFGTDLASVEAAFKKQEAIQTDIAAFEERLQNIMAIANELQTEDYHDYATIEARKKNVEMHWEYLISLVTKRRQCLELAYNLQRVFQEMQYIFEWISDLKWRLKSDDIEKYVMSADDLLQRHSLIEADIYVIDERLKRAITDADEYLNPDVNIDGYRPATPEEIEIRIHNLQKAYEELIELARKRRDLLEQAKVVSRFYSDVGDAEFWIDEKLQTMTSPDMGHDVNTTDSLVAKHKLIENDMSARYGQLENLTNQGETMVKQGHFATRKINDSLDTIKLKWDNLLEMSSNRADKLNQTHDYYQFFSDADDIDTWMLDMLKLVSSEDIGRDEPSAQTLLKKHKDTQDILDNYRQTIDNLKSTNLQVLTPEKQNSPDVQQRLQSIERRYTELIELSKLRKQKLLDAISLFRLLADADNVEAWIEEKERFLATLDPTQVNDIEELEVIKHRFDGFERDMNSTASKVAIVGHQARTLVQSDHPNSQEILDRINRLNHNWSQLRRLVDKKRDDLSSTFGVQTFHIECNETISWIQDKIRIVQSTEDLGRDLGGVMTMQRRLSGLERDMAAIQSKLDQLELEATKLEKDHPDDAKNIHNKVNQISSVWYELKEILRRREESMGEAAELQKFLRDLDHFSAWLTRTQTSVASEDIPNSLNEAEQLLNQHQTIKEEIDRYGPDYAQMKDYGHSVIRDADTTDPQYIFLRERLNALDDGWNELDQMWHQKKNMLTEAMQFQMFVRDSNQAEILLNHQEAYLAREREQKPKTLDDVESLMKKHEDFFTTMSANEDKIQGVCSFAQRLCQENHYLGDRILTRASVINDRYVANRQYAVEMNEKLQESLQYFQFIQDCDDLKEWLDMKTLQAQDDTYRDTANIHTKYLRHQAFQAEISSNKERLSALKRHAEQLREEHPQQIDFTVIDQRINELDDSWSKLEEITREKGERLFDANRSKLFQQSITNLDEFMLNIEKHLYAGEQTTPTTTTAAAPIDSTDSQLLSTTTTTTTLEPVENNLTATNLLLLKQTTIEEELLKRQQQVDELRVQAEKLKQLEPEKSDEIDTKRLQVEEKFSKLLLPLEQKKLRLEQQKHLHQYLRDIEDEQIWLSEKRHLLQSYSDLIFNNKQQTLMNIQLLKRKNESLLKEIENHEQRLLEHLNNECIRISQDYPSRQEEFQERLQQLSNNYVELKDTIKQRREHLELLESLYQYYYDLSEAEAWLGEQELYMMSEERGKDELATQTFIRKQQTIDQTIDSYSNILSELNDRAKNLGDSLNQSDLSLDFVNENNDLINKRQTQLDKLYASLKDLSVERRQRLDETLKLYRLHKEIDDLEQWISDRELIAGSHELGQDFEHVSMLLDRFIAFEQETQQIGNERLQYANNMIDILISNGHIDSAQIAELKDSLNESYQDLLEMIETRLQSLKASWELHKFLHDCKEILLTMQERKNSIPDEIGRDQQGVQQLLRKHQQFETELVLLAQDIQRIQQESKRLNGRYAGEKEAEIKQKEYDVLTQWKLLQQFVDQRKRLLNDYEDLHRFFNLARDLNMWMDVMIRQMNNSDKPHDVSGVDLLINNHQSLKAEIDARQENFTMCINLGKDLINRRHPRSSEVKEKCVQLSMLRDQVDDTWNERFEYLQLILEVYQFARDAAIAETWLIAQESYLNNEELGETLDQVENLIKRHEQFEKSLLAQEDRFNALRNLTTLEKKRQMPPVEPPQSRLPAYLEEFKTWQERDAEQALTDKSKFKSIAEENTSTDGGRSGMLSGKQSSQDFDSNNNKQRRSESATRLLTIKEGFLSRKHEWEGHERKATHRAWEKYYSALTSNRLLFFKDAKHLKSGRTATDDFQLDSSTSTAPATDYRKKPNVFRLKFQDGNEYLFHAKDDTEMNEWITAINNTISSLPSTVTGATAVVTQIPSIALTSPATTTKGSASSATSSPHHPPTSVMISSTSGIQTSQSSSSNEPKSRTLPLRSSSLVEPQVSSSSSQQPPAGKKKSGGFFSMKRK</sequence>
<dbReference type="CDD" id="cd00176">
    <property type="entry name" value="SPEC"/>
    <property type="match status" value="10"/>
</dbReference>
<dbReference type="Pfam" id="PF15410">
    <property type="entry name" value="PH_9"/>
    <property type="match status" value="1"/>
</dbReference>
<dbReference type="InterPro" id="IPR041681">
    <property type="entry name" value="PH_9"/>
</dbReference>
<dbReference type="EMBL" id="CAJOBS010000538">
    <property type="protein sequence ID" value="CAF4597913.1"/>
    <property type="molecule type" value="Genomic_DNA"/>
</dbReference>
<dbReference type="Gene3D" id="1.10.418.10">
    <property type="entry name" value="Calponin-like domain"/>
    <property type="match status" value="2"/>
</dbReference>
<dbReference type="SUPFAM" id="SSF46966">
    <property type="entry name" value="Spectrin repeat"/>
    <property type="match status" value="14"/>
</dbReference>
<dbReference type="FunFam" id="2.30.29.30:FF:000024">
    <property type="entry name" value="Spectrin beta chain"/>
    <property type="match status" value="1"/>
</dbReference>
<organism evidence="13 14">
    <name type="scientific">Rotaria socialis</name>
    <dbReference type="NCBI Taxonomy" id="392032"/>
    <lineage>
        <taxon>Eukaryota</taxon>
        <taxon>Metazoa</taxon>
        <taxon>Spiralia</taxon>
        <taxon>Gnathifera</taxon>
        <taxon>Rotifera</taxon>
        <taxon>Eurotatoria</taxon>
        <taxon>Bdelloidea</taxon>
        <taxon>Philodinida</taxon>
        <taxon>Philodinidae</taxon>
        <taxon>Rotaria</taxon>
    </lineage>
</organism>
<feature type="coiled-coil region" evidence="9">
    <location>
        <begin position="1926"/>
        <end position="1967"/>
    </location>
</feature>
<dbReference type="FunFam" id="1.10.418.10:FF:000004">
    <property type="entry name" value="Spectrin beta chain"/>
    <property type="match status" value="1"/>
</dbReference>
<dbReference type="FunFam" id="1.20.58.60:FF:000011">
    <property type="entry name" value="Spectrin beta chain"/>
    <property type="match status" value="1"/>
</dbReference>
<dbReference type="SUPFAM" id="SSF47576">
    <property type="entry name" value="Calponin-homology domain, CH-domain"/>
    <property type="match status" value="1"/>
</dbReference>
<feature type="coiled-coil region" evidence="9">
    <location>
        <begin position="1023"/>
        <end position="1057"/>
    </location>
</feature>
<dbReference type="FunFam" id="1.20.58.60:FF:000059">
    <property type="entry name" value="Spectrin beta chain"/>
    <property type="match status" value="1"/>
</dbReference>
<dbReference type="PROSITE" id="PS50003">
    <property type="entry name" value="PH_DOMAIN"/>
    <property type="match status" value="1"/>
</dbReference>
<keyword evidence="6 8" id="KW-0009">Actin-binding</keyword>
<evidence type="ECO:0000259" key="12">
    <source>
        <dbReference type="PROSITE" id="PS50021"/>
    </source>
</evidence>
<dbReference type="InterPro" id="IPR036872">
    <property type="entry name" value="CH_dom_sf"/>
</dbReference>
<keyword evidence="9" id="KW-0175">Coiled coil</keyword>
<feature type="region of interest" description="Disordered" evidence="10">
    <location>
        <begin position="2387"/>
        <end position="2469"/>
    </location>
</feature>
<dbReference type="FunFam" id="1.20.58.60:FF:000028">
    <property type="entry name" value="Spectrin beta chain"/>
    <property type="match status" value="1"/>
</dbReference>
<dbReference type="Gene3D" id="1.20.58.60">
    <property type="match status" value="10"/>
</dbReference>
<dbReference type="CDD" id="cd21246">
    <property type="entry name" value="CH_SPTB-like_rpt1"/>
    <property type="match status" value="1"/>
</dbReference>
<dbReference type="Gene3D" id="2.30.29.30">
    <property type="entry name" value="Pleckstrin-homology domain (PH domain)/Phosphotyrosine-binding domain (PTB)"/>
    <property type="match status" value="1"/>
</dbReference>
<dbReference type="CDD" id="cd21248">
    <property type="entry name" value="CH_SPTB_like_rpt2"/>
    <property type="match status" value="1"/>
</dbReference>
<dbReference type="InterPro" id="IPR016343">
    <property type="entry name" value="Spectrin_bsu"/>
</dbReference>
<dbReference type="InterPro" id="IPR001589">
    <property type="entry name" value="Actinin_actin-bd_CS"/>
</dbReference>
<comment type="caution">
    <text evidence="13">The sequence shown here is derived from an EMBL/GenBank/DDBJ whole genome shotgun (WGS) entry which is preliminary data.</text>
</comment>
<feature type="domain" description="Calponin-homology (CH)" evidence="12">
    <location>
        <begin position="198"/>
        <end position="304"/>
    </location>
</feature>
<keyword evidence="4 8" id="KW-0963">Cytoplasm</keyword>
<dbReference type="PROSITE" id="PS00019">
    <property type="entry name" value="ACTININ_1"/>
    <property type="match status" value="1"/>
</dbReference>
<evidence type="ECO:0000256" key="1">
    <source>
        <dbReference type="ARBA" id="ARBA00004245"/>
    </source>
</evidence>
<reference evidence="13" key="1">
    <citation type="submission" date="2021-02" db="EMBL/GenBank/DDBJ databases">
        <authorList>
            <person name="Nowell W R."/>
        </authorList>
    </citation>
    <scope>NUCLEOTIDE SEQUENCE</scope>
</reference>
<evidence type="ECO:0000256" key="4">
    <source>
        <dbReference type="ARBA" id="ARBA00022490"/>
    </source>
</evidence>
<keyword evidence="7 8" id="KW-0206">Cytoskeleton</keyword>
<dbReference type="SMART" id="SM00150">
    <property type="entry name" value="SPEC"/>
    <property type="match status" value="17"/>
</dbReference>
<evidence type="ECO:0000256" key="9">
    <source>
        <dbReference type="SAM" id="Coils"/>
    </source>
</evidence>
<dbReference type="SUPFAM" id="SSF50729">
    <property type="entry name" value="PH domain-like"/>
    <property type="match status" value="1"/>
</dbReference>
<evidence type="ECO:0000256" key="6">
    <source>
        <dbReference type="ARBA" id="ARBA00023203"/>
    </source>
</evidence>